<dbReference type="InterPro" id="IPR036397">
    <property type="entry name" value="RNaseH_sf"/>
</dbReference>
<dbReference type="InterPro" id="IPR052709">
    <property type="entry name" value="Transposase-MT_Hybrid"/>
</dbReference>
<dbReference type="InterPro" id="IPR001888">
    <property type="entry name" value="Transposase_1"/>
</dbReference>
<dbReference type="Gene3D" id="3.30.420.10">
    <property type="entry name" value="Ribonuclease H-like superfamily/Ribonuclease H"/>
    <property type="match status" value="1"/>
</dbReference>
<dbReference type="Pfam" id="PF01359">
    <property type="entry name" value="Transposase_1"/>
    <property type="match status" value="1"/>
</dbReference>
<gene>
    <name evidence="1" type="ORF">HNY73_007438</name>
</gene>
<dbReference type="Proteomes" id="UP000807504">
    <property type="component" value="Unassembled WGS sequence"/>
</dbReference>
<reference evidence="1" key="2">
    <citation type="submission" date="2020-06" db="EMBL/GenBank/DDBJ databases">
        <authorList>
            <person name="Sheffer M."/>
        </authorList>
    </citation>
    <scope>NUCLEOTIDE SEQUENCE</scope>
</reference>
<dbReference type="GO" id="GO:0003676">
    <property type="term" value="F:nucleic acid binding"/>
    <property type="evidence" value="ECO:0007669"/>
    <property type="project" value="InterPro"/>
</dbReference>
<name>A0A8T0FGI3_ARGBR</name>
<dbReference type="AlphaFoldDB" id="A0A8T0FGI3"/>
<organism evidence="1 2">
    <name type="scientific">Argiope bruennichi</name>
    <name type="common">Wasp spider</name>
    <name type="synonym">Aranea bruennichi</name>
    <dbReference type="NCBI Taxonomy" id="94029"/>
    <lineage>
        <taxon>Eukaryota</taxon>
        <taxon>Metazoa</taxon>
        <taxon>Ecdysozoa</taxon>
        <taxon>Arthropoda</taxon>
        <taxon>Chelicerata</taxon>
        <taxon>Arachnida</taxon>
        <taxon>Araneae</taxon>
        <taxon>Araneomorphae</taxon>
        <taxon>Entelegynae</taxon>
        <taxon>Araneoidea</taxon>
        <taxon>Araneidae</taxon>
        <taxon>Argiope</taxon>
    </lineage>
</organism>
<comment type="caution">
    <text evidence="1">The sequence shown here is derived from an EMBL/GenBank/DDBJ whole genome shotgun (WGS) entry which is preliminary data.</text>
</comment>
<dbReference type="PANTHER" id="PTHR46060:SF1">
    <property type="entry name" value="MARINER MOS1 TRANSPOSASE-LIKE PROTEIN"/>
    <property type="match status" value="1"/>
</dbReference>
<evidence type="ECO:0000313" key="2">
    <source>
        <dbReference type="Proteomes" id="UP000807504"/>
    </source>
</evidence>
<evidence type="ECO:0000313" key="1">
    <source>
        <dbReference type="EMBL" id="KAF8789505.1"/>
    </source>
</evidence>
<keyword evidence="2" id="KW-1185">Reference proteome</keyword>
<accession>A0A8T0FGI3</accession>
<reference evidence="1" key="1">
    <citation type="journal article" date="2020" name="bioRxiv">
        <title>Chromosome-level reference genome of the European wasp spider Argiope bruennichi: a resource for studies on range expansion and evolutionary adaptation.</title>
        <authorList>
            <person name="Sheffer M.M."/>
            <person name="Hoppe A."/>
            <person name="Krehenwinkel H."/>
            <person name="Uhl G."/>
            <person name="Kuss A.W."/>
            <person name="Jensen L."/>
            <person name="Jensen C."/>
            <person name="Gillespie R.G."/>
            <person name="Hoff K.J."/>
            <person name="Prost S."/>
        </authorList>
    </citation>
    <scope>NUCLEOTIDE SEQUENCE</scope>
</reference>
<dbReference type="EMBL" id="JABXBU010000012">
    <property type="protein sequence ID" value="KAF8789505.1"/>
    <property type="molecule type" value="Genomic_DNA"/>
</dbReference>
<protein>
    <submittedName>
        <fullName evidence="1">Histone-lysine N-methyltransferase SETMAR like protein</fullName>
    </submittedName>
</protein>
<proteinExistence type="predicted"/>
<sequence>MDRKEFRVLIKHCFLIMLKPNSGLILLKPNSGLILLKPNSGLISIMGSATGKSTIIGWYAQFKCGPTSTDDTKRSDRPKSAVVPIITNKVILKDRKMKLRETADTLKISEGSVFTILHEHLGMRKLLSKWVLRLFTRNQKQQRIDDSERFLSEIKTFLHRNVTMDETWIHHYTPDSKRSSAEWKAADKSGSKRPKPQKSAGKIMVSVFWDEHGILFIDYLEKGKTINSEYYMALLDRLSAEIKKERPHMQKKKVFFTTPQLFVDLENLLLHGCDRKGLPDFKRKTIRKRKRHVTLMENPHDLLNV</sequence>
<dbReference type="PANTHER" id="PTHR46060">
    <property type="entry name" value="MARINER MOS1 TRANSPOSASE-LIKE PROTEIN"/>
    <property type="match status" value="1"/>
</dbReference>